<dbReference type="EMBL" id="JAVRJZ010000005">
    <property type="protein sequence ID" value="KAK2722653.1"/>
    <property type="molecule type" value="Genomic_DNA"/>
</dbReference>
<comment type="similarity">
    <text evidence="3">Belongs to the protein disulfide isomerase family.</text>
</comment>
<dbReference type="EC" id="5.3.4.1" evidence="4"/>
<dbReference type="PANTHER" id="PTHR18929:SF240">
    <property type="entry name" value="PROTEIN DISULFIDE-ISOMERASE"/>
    <property type="match status" value="1"/>
</dbReference>
<dbReference type="InterPro" id="IPR005792">
    <property type="entry name" value="Prot_disulphide_isomerase"/>
</dbReference>
<dbReference type="GO" id="GO:0005788">
    <property type="term" value="C:endoplasmic reticulum lumen"/>
    <property type="evidence" value="ECO:0007669"/>
    <property type="project" value="UniProtKB-SubCell"/>
</dbReference>
<evidence type="ECO:0000256" key="8">
    <source>
        <dbReference type="ARBA" id="ARBA00023157"/>
    </source>
</evidence>
<dbReference type="GO" id="GO:0006457">
    <property type="term" value="P:protein folding"/>
    <property type="evidence" value="ECO:0007669"/>
    <property type="project" value="TreeGrafter"/>
</dbReference>
<evidence type="ECO:0000256" key="7">
    <source>
        <dbReference type="ARBA" id="ARBA00022824"/>
    </source>
</evidence>
<name>A0AA88L8R5_ARTSF</name>
<dbReference type="PRINTS" id="PR00421">
    <property type="entry name" value="THIOREDOXIN"/>
</dbReference>
<keyword evidence="9" id="KW-0413">Isomerase</keyword>
<dbReference type="Gene3D" id="3.40.30.10">
    <property type="entry name" value="Glutaredoxin"/>
    <property type="match status" value="4"/>
</dbReference>
<dbReference type="CDD" id="cd02982">
    <property type="entry name" value="PDI_b'_family"/>
    <property type="match status" value="1"/>
</dbReference>
<keyword evidence="13" id="KW-1185">Reference proteome</keyword>
<dbReference type="PANTHER" id="PTHR18929">
    <property type="entry name" value="PROTEIN DISULFIDE ISOMERASE"/>
    <property type="match status" value="1"/>
</dbReference>
<dbReference type="FunFam" id="3.40.30.10:FF:000042">
    <property type="entry name" value="protein disulfide-isomerase A2"/>
    <property type="match status" value="1"/>
</dbReference>
<keyword evidence="10" id="KW-0676">Redox-active center</keyword>
<dbReference type="Pfam" id="PF00085">
    <property type="entry name" value="Thioredoxin"/>
    <property type="match status" value="2"/>
</dbReference>
<dbReference type="GO" id="GO:0003756">
    <property type="term" value="F:protein disulfide isomerase activity"/>
    <property type="evidence" value="ECO:0007669"/>
    <property type="project" value="UniProtKB-EC"/>
</dbReference>
<dbReference type="PROSITE" id="PS51352">
    <property type="entry name" value="THIOREDOXIN_2"/>
    <property type="match status" value="2"/>
</dbReference>
<dbReference type="AlphaFoldDB" id="A0AA88L8R5"/>
<proteinExistence type="inferred from homology"/>
<gene>
    <name evidence="12" type="ORF">QYM36_002993</name>
</gene>
<evidence type="ECO:0000256" key="4">
    <source>
        <dbReference type="ARBA" id="ARBA00012723"/>
    </source>
</evidence>
<evidence type="ECO:0000313" key="13">
    <source>
        <dbReference type="Proteomes" id="UP001187531"/>
    </source>
</evidence>
<feature type="domain" description="Thioredoxin" evidence="11">
    <location>
        <begin position="17"/>
        <end position="130"/>
    </location>
</feature>
<accession>A0AA88L8R5</accession>
<keyword evidence="7" id="KW-0256">Endoplasmic reticulum</keyword>
<dbReference type="SUPFAM" id="SSF52833">
    <property type="entry name" value="Thioredoxin-like"/>
    <property type="match status" value="4"/>
</dbReference>
<dbReference type="CDD" id="cd02961">
    <property type="entry name" value="PDI_a_family"/>
    <property type="match status" value="1"/>
</dbReference>
<dbReference type="CDD" id="cd02981">
    <property type="entry name" value="PDI_b_family"/>
    <property type="match status" value="1"/>
</dbReference>
<evidence type="ECO:0000259" key="11">
    <source>
        <dbReference type="PROSITE" id="PS51352"/>
    </source>
</evidence>
<feature type="domain" description="Thioredoxin" evidence="11">
    <location>
        <begin position="328"/>
        <end position="469"/>
    </location>
</feature>
<organism evidence="12 13">
    <name type="scientific">Artemia franciscana</name>
    <name type="common">Brine shrimp</name>
    <name type="synonym">Artemia sanfranciscana</name>
    <dbReference type="NCBI Taxonomy" id="6661"/>
    <lineage>
        <taxon>Eukaryota</taxon>
        <taxon>Metazoa</taxon>
        <taxon>Ecdysozoa</taxon>
        <taxon>Arthropoda</taxon>
        <taxon>Crustacea</taxon>
        <taxon>Branchiopoda</taxon>
        <taxon>Anostraca</taxon>
        <taxon>Artemiidae</taxon>
        <taxon>Artemia</taxon>
    </lineage>
</organism>
<evidence type="ECO:0000256" key="10">
    <source>
        <dbReference type="ARBA" id="ARBA00023284"/>
    </source>
</evidence>
<evidence type="ECO:0000256" key="2">
    <source>
        <dbReference type="ARBA" id="ARBA00004319"/>
    </source>
</evidence>
<comment type="subcellular location">
    <subcellularLocation>
        <location evidence="2">Endoplasmic reticulum lumen</location>
    </subcellularLocation>
</comment>
<evidence type="ECO:0000256" key="3">
    <source>
        <dbReference type="ARBA" id="ARBA00006347"/>
    </source>
</evidence>
<keyword evidence="5" id="KW-0732">Signal</keyword>
<evidence type="ECO:0000256" key="5">
    <source>
        <dbReference type="ARBA" id="ARBA00022729"/>
    </source>
</evidence>
<keyword evidence="6" id="KW-0677">Repeat</keyword>
<feature type="non-terminal residue" evidence="12">
    <location>
        <position position="478"/>
    </location>
</feature>
<dbReference type="Pfam" id="PF13848">
    <property type="entry name" value="Thioredoxin_6"/>
    <property type="match status" value="1"/>
</dbReference>
<comment type="catalytic activity">
    <reaction evidence="1">
        <text>Catalyzes the rearrangement of -S-S- bonds in proteins.</text>
        <dbReference type="EC" id="5.3.4.1"/>
    </reaction>
</comment>
<reference evidence="12" key="1">
    <citation type="submission" date="2023-07" db="EMBL/GenBank/DDBJ databases">
        <title>Chromosome-level genome assembly of Artemia franciscana.</title>
        <authorList>
            <person name="Jo E."/>
        </authorList>
    </citation>
    <scope>NUCLEOTIDE SEQUENCE</scope>
    <source>
        <tissue evidence="12">Whole body</tissue>
    </source>
</reference>
<protein>
    <recommendedName>
        <fullName evidence="4">protein disulfide-isomerase</fullName>
        <ecNumber evidence="4">5.3.4.1</ecNumber>
    </recommendedName>
</protein>
<evidence type="ECO:0000256" key="6">
    <source>
        <dbReference type="ARBA" id="ARBA00022737"/>
    </source>
</evidence>
<evidence type="ECO:0000256" key="9">
    <source>
        <dbReference type="ARBA" id="ARBA00023235"/>
    </source>
</evidence>
<dbReference type="NCBIfam" id="TIGR01130">
    <property type="entry name" value="ER_PDI_fam"/>
    <property type="match status" value="1"/>
</dbReference>
<sequence length="478" mass="54876">KSFAFLKILPKFFQNSTVVVDKATNIILLNNRINKLSPQVIDITLKFYAPWCTHCKNLAPEYVKAAEKLATQGSLIKLAEINAEEERGISKRYDISGYPTLKLFKDGKPLDYTGGRMAESIVQWLLEKNTGRTATSLKNTNKAKSFIKDNEIVIIGFFKDQSSEKAKRFLSVAADFQNYKFGITSEDEILLGLNIHNETIVLFHKLDDRRTEFDDNYTEEAIRAFINRESLPLVFDLSQADANIFTGGHQYHFVIFVSKISEQYNQAHQAAKQLATEFRRQVMFLIYDTEEDNFLATLFGAKRSEYPTMRLVRINLPQITRYKPQKFSLALETMRAFIQSVLDNKLQPFLMSEDIPQDWNTKALKTLVAKTFNEVVFDADKTVLVLFYSPSHPLSTMTIPVFEQLAEKYKNKSSIVIAKIDILANQLESIPTDSFLSIKLFKEGDKKTVNYKGTGTVEDLSKFIKKHRKYLFYGKDEL</sequence>
<comment type="caution">
    <text evidence="12">The sequence shown here is derived from an EMBL/GenBank/DDBJ whole genome shotgun (WGS) entry which is preliminary data.</text>
</comment>
<evidence type="ECO:0000256" key="1">
    <source>
        <dbReference type="ARBA" id="ARBA00001182"/>
    </source>
</evidence>
<evidence type="ECO:0000313" key="12">
    <source>
        <dbReference type="EMBL" id="KAK2722653.1"/>
    </source>
</evidence>
<dbReference type="GO" id="GO:0034976">
    <property type="term" value="P:response to endoplasmic reticulum stress"/>
    <property type="evidence" value="ECO:0007669"/>
    <property type="project" value="TreeGrafter"/>
</dbReference>
<dbReference type="InterPro" id="IPR013766">
    <property type="entry name" value="Thioredoxin_domain"/>
</dbReference>
<dbReference type="Proteomes" id="UP001187531">
    <property type="component" value="Unassembled WGS sequence"/>
</dbReference>
<dbReference type="InterPro" id="IPR036249">
    <property type="entry name" value="Thioredoxin-like_sf"/>
</dbReference>
<keyword evidence="8" id="KW-1015">Disulfide bond</keyword>